<sequence length="496" mass="56595">MDSEKALNATVAVQNTNVSSNDKAVHDEAELYQRALEARRARKAEYMKKFRARQKDFIEAMGQDVAKKLKKVLSPERLAQKRKIAAACSRSYRKRKKERNRLKQLALASTTEEPKDIFVESGGCAKDCGIVNEYSMPTTPFEPVSMVTVVKTEPFEVTETHVDAALEKDGNQIEHCKRKWKNLRDAYRAEVRRSERRVERLKAAGNYDAAMDVRSKWTYFEPMSFINGSRRPRYNSHTHKSEGEGSNGSHDDNSIFHSTYDIKMEPSHTTDEDDFDDDDDQLLEEFVSVATPQAVRRLSNSISVANAAEDEAVASKSGCRSECPNRADDQVHFLENLEREEQSLMQSTRMDMTRDNSTSHVGDSDYNFLVSFLPKMKRMNELQNMQFRAKMCELLLNIMAPPAELVRSVQPSQQLRVQPQQLQPFSAVPYQQTPPEQMLLQLQSDQMQLQQPDEQQQLQLQQKLFTGADFMDADTLENSNLSIKSDIGGDGSNNWP</sequence>
<dbReference type="EMBL" id="CAJHJT010000034">
    <property type="protein sequence ID" value="CAD7006454.1"/>
    <property type="molecule type" value="Genomic_DNA"/>
</dbReference>
<feature type="domain" description="BESS" evidence="5">
    <location>
        <begin position="362"/>
        <end position="401"/>
    </location>
</feature>
<dbReference type="Pfam" id="PF10545">
    <property type="entry name" value="MADF_DNA_bdg"/>
    <property type="match status" value="1"/>
</dbReference>
<evidence type="ECO:0000313" key="6">
    <source>
        <dbReference type="EMBL" id="CAD7006454.1"/>
    </source>
</evidence>
<reference evidence="6" key="1">
    <citation type="submission" date="2020-11" db="EMBL/GenBank/DDBJ databases">
        <authorList>
            <person name="Whitehead M."/>
        </authorList>
    </citation>
    <scope>NUCLEOTIDE SEQUENCE</scope>
    <source>
        <strain evidence="6">EGII</strain>
    </source>
</reference>
<dbReference type="GO" id="GO:0003677">
    <property type="term" value="F:DNA binding"/>
    <property type="evidence" value="ECO:0007669"/>
    <property type="project" value="InterPro"/>
</dbReference>
<feature type="compositionally biased region" description="Basic and acidic residues" evidence="3">
    <location>
        <begin position="239"/>
        <end position="256"/>
    </location>
</feature>
<feature type="region of interest" description="Disordered" evidence="3">
    <location>
        <begin position="230"/>
        <end position="256"/>
    </location>
</feature>
<dbReference type="OrthoDB" id="6159213at2759"/>
<accession>A0A811V6D4</accession>
<feature type="domain" description="MADF" evidence="4">
    <location>
        <begin position="129"/>
        <end position="231"/>
    </location>
</feature>
<keyword evidence="7" id="KW-1185">Reference proteome</keyword>
<keyword evidence="1" id="KW-0539">Nucleus</keyword>
<evidence type="ECO:0000256" key="1">
    <source>
        <dbReference type="PROSITE-ProRule" id="PRU00371"/>
    </source>
</evidence>
<evidence type="ECO:0000313" key="7">
    <source>
        <dbReference type="Proteomes" id="UP000606786"/>
    </source>
</evidence>
<gene>
    <name evidence="6" type="ORF">CCAP1982_LOCUS14772</name>
</gene>
<organism evidence="6 7">
    <name type="scientific">Ceratitis capitata</name>
    <name type="common">Mediterranean fruit fly</name>
    <name type="synonym">Tephritis capitata</name>
    <dbReference type="NCBI Taxonomy" id="7213"/>
    <lineage>
        <taxon>Eukaryota</taxon>
        <taxon>Metazoa</taxon>
        <taxon>Ecdysozoa</taxon>
        <taxon>Arthropoda</taxon>
        <taxon>Hexapoda</taxon>
        <taxon>Insecta</taxon>
        <taxon>Pterygota</taxon>
        <taxon>Neoptera</taxon>
        <taxon>Endopterygota</taxon>
        <taxon>Diptera</taxon>
        <taxon>Brachycera</taxon>
        <taxon>Muscomorpha</taxon>
        <taxon>Tephritoidea</taxon>
        <taxon>Tephritidae</taxon>
        <taxon>Ceratitis</taxon>
        <taxon>Ceratitis</taxon>
    </lineage>
</organism>
<dbReference type="InterPro" id="IPR006578">
    <property type="entry name" value="MADF-dom"/>
</dbReference>
<evidence type="ECO:0000256" key="2">
    <source>
        <dbReference type="SAM" id="Coils"/>
    </source>
</evidence>
<evidence type="ECO:0000259" key="4">
    <source>
        <dbReference type="PROSITE" id="PS51029"/>
    </source>
</evidence>
<dbReference type="Pfam" id="PF02944">
    <property type="entry name" value="BESS"/>
    <property type="match status" value="1"/>
</dbReference>
<comment type="subcellular location">
    <subcellularLocation>
        <location evidence="1">Nucleus</location>
    </subcellularLocation>
</comment>
<dbReference type="InterPro" id="IPR004210">
    <property type="entry name" value="BESS_motif"/>
</dbReference>
<name>A0A811V6D4_CERCA</name>
<keyword evidence="2" id="KW-0175">Coiled coil</keyword>
<evidence type="ECO:0000256" key="3">
    <source>
        <dbReference type="SAM" id="MobiDB-lite"/>
    </source>
</evidence>
<comment type="caution">
    <text evidence="6">The sequence shown here is derived from an EMBL/GenBank/DDBJ whole genome shotgun (WGS) entry which is preliminary data.</text>
</comment>
<evidence type="ECO:0000259" key="5">
    <source>
        <dbReference type="PROSITE" id="PS51031"/>
    </source>
</evidence>
<feature type="coiled-coil region" evidence="2">
    <location>
        <begin position="177"/>
        <end position="204"/>
    </location>
</feature>
<protein>
    <submittedName>
        <fullName evidence="6">(Mediterranean fruit fly) hypothetical protein</fullName>
    </submittedName>
</protein>
<dbReference type="PROSITE" id="PS51031">
    <property type="entry name" value="BESS"/>
    <property type="match status" value="1"/>
</dbReference>
<dbReference type="Proteomes" id="UP000606786">
    <property type="component" value="Unassembled WGS sequence"/>
</dbReference>
<dbReference type="GO" id="GO:0005634">
    <property type="term" value="C:nucleus"/>
    <property type="evidence" value="ECO:0007669"/>
    <property type="project" value="UniProtKB-SubCell"/>
</dbReference>
<proteinExistence type="predicted"/>
<dbReference type="PROSITE" id="PS51029">
    <property type="entry name" value="MADF"/>
    <property type="match status" value="1"/>
</dbReference>
<dbReference type="AlphaFoldDB" id="A0A811V6D4"/>